<keyword evidence="7" id="KW-1185">Reference proteome</keyword>
<proteinExistence type="predicted"/>
<evidence type="ECO:0000256" key="5">
    <source>
        <dbReference type="ARBA" id="ARBA00022927"/>
    </source>
</evidence>
<evidence type="ECO:0000313" key="6">
    <source>
        <dbReference type="EMBL" id="KAJ7719510.1"/>
    </source>
</evidence>
<comment type="subcellular location">
    <subcellularLocation>
        <location evidence="1">Cytoplasm</location>
    </subcellularLocation>
</comment>
<evidence type="ECO:0000256" key="3">
    <source>
        <dbReference type="ARBA" id="ARBA00022490"/>
    </source>
</evidence>
<dbReference type="Proteomes" id="UP001215598">
    <property type="component" value="Unassembled WGS sequence"/>
</dbReference>
<organism evidence="6 7">
    <name type="scientific">Mycena metata</name>
    <dbReference type="NCBI Taxonomy" id="1033252"/>
    <lineage>
        <taxon>Eukaryota</taxon>
        <taxon>Fungi</taxon>
        <taxon>Dikarya</taxon>
        <taxon>Basidiomycota</taxon>
        <taxon>Agaricomycotina</taxon>
        <taxon>Agaricomycetes</taxon>
        <taxon>Agaricomycetidae</taxon>
        <taxon>Agaricales</taxon>
        <taxon>Marasmiineae</taxon>
        <taxon>Mycenaceae</taxon>
        <taxon>Mycena</taxon>
    </lineage>
</organism>
<name>A0AAD7HGA1_9AGAR</name>
<dbReference type="InterPro" id="IPR011989">
    <property type="entry name" value="ARM-like"/>
</dbReference>
<keyword evidence="3" id="KW-0963">Cytoplasm</keyword>
<keyword evidence="2" id="KW-0813">Transport</keyword>
<accession>A0AAD7HGA1</accession>
<dbReference type="GO" id="GO:0005737">
    <property type="term" value="C:cytoplasm"/>
    <property type="evidence" value="ECO:0007669"/>
    <property type="project" value="UniProtKB-SubCell"/>
</dbReference>
<dbReference type="SUPFAM" id="SSF48371">
    <property type="entry name" value="ARM repeat"/>
    <property type="match status" value="1"/>
</dbReference>
<evidence type="ECO:0000256" key="1">
    <source>
        <dbReference type="ARBA" id="ARBA00004496"/>
    </source>
</evidence>
<dbReference type="InterPro" id="IPR016024">
    <property type="entry name" value="ARM-type_fold"/>
</dbReference>
<sequence>MAYMWSCTSSDHARSVSYQYAKPLVRSITCWTLGRYVNWMTQSISEEHRNQYFVPRGCLLRMVLNNNKRVQEAGCSAFATLEEDAGIGLALYTQDVNIFKLQHLLYYIVEAMQFSFVSCRPDA</sequence>
<evidence type="ECO:0000313" key="7">
    <source>
        <dbReference type="Proteomes" id="UP001215598"/>
    </source>
</evidence>
<protein>
    <submittedName>
        <fullName evidence="6">Uncharacterized protein</fullName>
    </submittedName>
</protein>
<evidence type="ECO:0000256" key="4">
    <source>
        <dbReference type="ARBA" id="ARBA00022737"/>
    </source>
</evidence>
<evidence type="ECO:0000256" key="2">
    <source>
        <dbReference type="ARBA" id="ARBA00022448"/>
    </source>
</evidence>
<comment type="caution">
    <text evidence="6">The sequence shown here is derived from an EMBL/GenBank/DDBJ whole genome shotgun (WGS) entry which is preliminary data.</text>
</comment>
<dbReference type="GO" id="GO:0006606">
    <property type="term" value="P:protein import into nucleus"/>
    <property type="evidence" value="ECO:0007669"/>
    <property type="project" value="InterPro"/>
</dbReference>
<reference evidence="6" key="1">
    <citation type="submission" date="2023-03" db="EMBL/GenBank/DDBJ databases">
        <title>Massive genome expansion in bonnet fungi (Mycena s.s.) driven by repeated elements and novel gene families across ecological guilds.</title>
        <authorList>
            <consortium name="Lawrence Berkeley National Laboratory"/>
            <person name="Harder C.B."/>
            <person name="Miyauchi S."/>
            <person name="Viragh M."/>
            <person name="Kuo A."/>
            <person name="Thoen E."/>
            <person name="Andreopoulos B."/>
            <person name="Lu D."/>
            <person name="Skrede I."/>
            <person name="Drula E."/>
            <person name="Henrissat B."/>
            <person name="Morin E."/>
            <person name="Kohler A."/>
            <person name="Barry K."/>
            <person name="LaButti K."/>
            <person name="Morin E."/>
            <person name="Salamov A."/>
            <person name="Lipzen A."/>
            <person name="Mereny Z."/>
            <person name="Hegedus B."/>
            <person name="Baldrian P."/>
            <person name="Stursova M."/>
            <person name="Weitz H."/>
            <person name="Taylor A."/>
            <person name="Grigoriev I.V."/>
            <person name="Nagy L.G."/>
            <person name="Martin F."/>
            <person name="Kauserud H."/>
        </authorList>
    </citation>
    <scope>NUCLEOTIDE SEQUENCE</scope>
    <source>
        <strain evidence="6">CBHHK182m</strain>
    </source>
</reference>
<keyword evidence="5" id="KW-0653">Protein transport</keyword>
<keyword evidence="4" id="KW-0677">Repeat</keyword>
<dbReference type="PANTHER" id="PTHR10527">
    <property type="entry name" value="IMPORTIN BETA"/>
    <property type="match status" value="1"/>
</dbReference>
<dbReference type="InterPro" id="IPR040122">
    <property type="entry name" value="Importin_beta"/>
</dbReference>
<dbReference type="Gene3D" id="1.25.10.10">
    <property type="entry name" value="Leucine-rich Repeat Variant"/>
    <property type="match status" value="1"/>
</dbReference>
<gene>
    <name evidence="6" type="ORF">B0H16DRAFT_1739334</name>
</gene>
<dbReference type="AlphaFoldDB" id="A0AAD7HGA1"/>
<dbReference type="EMBL" id="JARKIB010000251">
    <property type="protein sequence ID" value="KAJ7719510.1"/>
    <property type="molecule type" value="Genomic_DNA"/>
</dbReference>